<dbReference type="GO" id="GO:0005829">
    <property type="term" value="C:cytosol"/>
    <property type="evidence" value="ECO:0007669"/>
    <property type="project" value="TreeGrafter"/>
</dbReference>
<gene>
    <name evidence="14" type="primary">folP</name>
    <name evidence="14" type="ORF">IAA54_09000</name>
</gene>
<dbReference type="PANTHER" id="PTHR20941">
    <property type="entry name" value="FOLATE SYNTHESIS PROTEINS"/>
    <property type="match status" value="1"/>
</dbReference>
<protein>
    <recommendedName>
        <fullName evidence="6 12">Dihydropteroate synthase</fullName>
        <shortName evidence="12">DHPS</shortName>
        <ecNumber evidence="5 12">2.5.1.15</ecNumber>
    </recommendedName>
    <alternativeName>
        <fullName evidence="11 12">Dihydropteroate pyrophosphorylase</fullName>
    </alternativeName>
</protein>
<evidence type="ECO:0000256" key="2">
    <source>
        <dbReference type="ARBA" id="ARBA00001946"/>
    </source>
</evidence>
<evidence type="ECO:0000313" key="14">
    <source>
        <dbReference type="EMBL" id="HIR57796.1"/>
    </source>
</evidence>
<proteinExistence type="inferred from homology"/>
<evidence type="ECO:0000256" key="8">
    <source>
        <dbReference type="ARBA" id="ARBA00022723"/>
    </source>
</evidence>
<dbReference type="PROSITE" id="PS50972">
    <property type="entry name" value="PTERIN_BINDING"/>
    <property type="match status" value="1"/>
</dbReference>
<evidence type="ECO:0000313" key="15">
    <source>
        <dbReference type="Proteomes" id="UP000886785"/>
    </source>
</evidence>
<dbReference type="PROSITE" id="PS00792">
    <property type="entry name" value="DHPS_1"/>
    <property type="match status" value="1"/>
</dbReference>
<accession>A0A9D1DRV9</accession>
<comment type="similarity">
    <text evidence="4 12">Belongs to the DHPS family.</text>
</comment>
<dbReference type="InterPro" id="IPR006390">
    <property type="entry name" value="DHP_synth_dom"/>
</dbReference>
<dbReference type="AlphaFoldDB" id="A0A9D1DRV9"/>
<evidence type="ECO:0000256" key="4">
    <source>
        <dbReference type="ARBA" id="ARBA00009503"/>
    </source>
</evidence>
<feature type="domain" description="Pterin-binding" evidence="13">
    <location>
        <begin position="17"/>
        <end position="276"/>
    </location>
</feature>
<comment type="catalytic activity">
    <reaction evidence="1">
        <text>(7,8-dihydropterin-6-yl)methyl diphosphate + 4-aminobenzoate = 7,8-dihydropteroate + diphosphate</text>
        <dbReference type="Rhea" id="RHEA:19949"/>
        <dbReference type="ChEBI" id="CHEBI:17836"/>
        <dbReference type="ChEBI" id="CHEBI:17839"/>
        <dbReference type="ChEBI" id="CHEBI:33019"/>
        <dbReference type="ChEBI" id="CHEBI:72950"/>
        <dbReference type="EC" id="2.5.1.15"/>
    </reaction>
</comment>
<organism evidence="14 15">
    <name type="scientific">Candidatus Gallacutalibacter pullicola</name>
    <dbReference type="NCBI Taxonomy" id="2840830"/>
    <lineage>
        <taxon>Bacteria</taxon>
        <taxon>Bacillati</taxon>
        <taxon>Bacillota</taxon>
        <taxon>Clostridia</taxon>
        <taxon>Eubacteriales</taxon>
        <taxon>Candidatus Gallacutalibacter</taxon>
    </lineage>
</organism>
<dbReference type="InterPro" id="IPR045031">
    <property type="entry name" value="DHP_synth-like"/>
</dbReference>
<keyword evidence="9 12" id="KW-0460">Magnesium</keyword>
<dbReference type="NCBIfam" id="TIGR01496">
    <property type="entry name" value="DHPS"/>
    <property type="match status" value="1"/>
</dbReference>
<dbReference type="GO" id="GO:0046872">
    <property type="term" value="F:metal ion binding"/>
    <property type="evidence" value="ECO:0007669"/>
    <property type="project" value="UniProtKB-KW"/>
</dbReference>
<dbReference type="InterPro" id="IPR000489">
    <property type="entry name" value="Pterin-binding_dom"/>
</dbReference>
<evidence type="ECO:0000256" key="7">
    <source>
        <dbReference type="ARBA" id="ARBA00022679"/>
    </source>
</evidence>
<dbReference type="GO" id="GO:0046654">
    <property type="term" value="P:tetrahydrofolate biosynthetic process"/>
    <property type="evidence" value="ECO:0007669"/>
    <property type="project" value="TreeGrafter"/>
</dbReference>
<evidence type="ECO:0000256" key="9">
    <source>
        <dbReference type="ARBA" id="ARBA00022842"/>
    </source>
</evidence>
<dbReference type="EC" id="2.5.1.15" evidence="5 12"/>
<dbReference type="PROSITE" id="PS00793">
    <property type="entry name" value="DHPS_2"/>
    <property type="match status" value="1"/>
</dbReference>
<comment type="function">
    <text evidence="12">Catalyzes the condensation of para-aminobenzoate (pABA) with 6-hydroxymethyl-7,8-dihydropterin diphosphate (DHPt-PP) to form 7,8-dihydropteroate (H2Pte), the immediate precursor of folate derivatives.</text>
</comment>
<evidence type="ECO:0000256" key="5">
    <source>
        <dbReference type="ARBA" id="ARBA00012458"/>
    </source>
</evidence>
<evidence type="ECO:0000256" key="12">
    <source>
        <dbReference type="RuleBase" id="RU361205"/>
    </source>
</evidence>
<dbReference type="EMBL" id="DVHF01000105">
    <property type="protein sequence ID" value="HIR57796.1"/>
    <property type="molecule type" value="Genomic_DNA"/>
</dbReference>
<dbReference type="SUPFAM" id="SSF51717">
    <property type="entry name" value="Dihydropteroate synthetase-like"/>
    <property type="match status" value="1"/>
</dbReference>
<comment type="cofactor">
    <cofactor evidence="2 12">
        <name>Mg(2+)</name>
        <dbReference type="ChEBI" id="CHEBI:18420"/>
    </cofactor>
</comment>
<evidence type="ECO:0000259" key="13">
    <source>
        <dbReference type="PROSITE" id="PS50972"/>
    </source>
</evidence>
<evidence type="ECO:0000256" key="6">
    <source>
        <dbReference type="ARBA" id="ARBA00016919"/>
    </source>
</evidence>
<evidence type="ECO:0000256" key="10">
    <source>
        <dbReference type="ARBA" id="ARBA00022909"/>
    </source>
</evidence>
<reference evidence="14" key="2">
    <citation type="journal article" date="2021" name="PeerJ">
        <title>Extensive microbial diversity within the chicken gut microbiome revealed by metagenomics and culture.</title>
        <authorList>
            <person name="Gilroy R."/>
            <person name="Ravi A."/>
            <person name="Getino M."/>
            <person name="Pursley I."/>
            <person name="Horton D.L."/>
            <person name="Alikhan N.F."/>
            <person name="Baker D."/>
            <person name="Gharbi K."/>
            <person name="Hall N."/>
            <person name="Watson M."/>
            <person name="Adriaenssens E.M."/>
            <person name="Foster-Nyarko E."/>
            <person name="Jarju S."/>
            <person name="Secka A."/>
            <person name="Antonio M."/>
            <person name="Oren A."/>
            <person name="Chaudhuri R.R."/>
            <person name="La Ragione R."/>
            <person name="Hildebrand F."/>
            <person name="Pallen M.J."/>
        </authorList>
    </citation>
    <scope>NUCLEOTIDE SEQUENCE</scope>
    <source>
        <strain evidence="14">ChiSjej1B19-7085</strain>
    </source>
</reference>
<evidence type="ECO:0000256" key="3">
    <source>
        <dbReference type="ARBA" id="ARBA00004763"/>
    </source>
</evidence>
<dbReference type="CDD" id="cd00739">
    <property type="entry name" value="DHPS"/>
    <property type="match status" value="1"/>
</dbReference>
<comment type="pathway">
    <text evidence="3 12">Cofactor biosynthesis; tetrahydrofolate biosynthesis; 7,8-dihydrofolate from 2-amino-4-hydroxy-6-hydroxymethyl-7,8-dihydropteridine diphosphate and 4-aminobenzoate: step 1/2.</text>
</comment>
<evidence type="ECO:0000256" key="11">
    <source>
        <dbReference type="ARBA" id="ARBA00030193"/>
    </source>
</evidence>
<feature type="non-terminal residue" evidence="14">
    <location>
        <position position="277"/>
    </location>
</feature>
<dbReference type="GO" id="GO:0046656">
    <property type="term" value="P:folic acid biosynthetic process"/>
    <property type="evidence" value="ECO:0007669"/>
    <property type="project" value="UniProtKB-KW"/>
</dbReference>
<reference evidence="14" key="1">
    <citation type="submission" date="2020-10" db="EMBL/GenBank/DDBJ databases">
        <authorList>
            <person name="Gilroy R."/>
        </authorList>
    </citation>
    <scope>NUCLEOTIDE SEQUENCE</scope>
    <source>
        <strain evidence="14">ChiSjej1B19-7085</strain>
    </source>
</reference>
<name>A0A9D1DRV9_9FIRM</name>
<evidence type="ECO:0000256" key="1">
    <source>
        <dbReference type="ARBA" id="ARBA00000012"/>
    </source>
</evidence>
<keyword evidence="10 12" id="KW-0289">Folate biosynthesis</keyword>
<dbReference type="InterPro" id="IPR011005">
    <property type="entry name" value="Dihydropteroate_synth-like_sf"/>
</dbReference>
<sequence length="277" mass="29657">MRLWRAGRYSLPLGEKTYIMAIVNVTPDSFSDGGKYFSAEQAIRRALDAQDQGADIIDIGAQSTRPGFSPISAEEEAARLVPVLEGLRGRLHVPVSIDTFYPSVALESLRLGADILNDVTGFSDPEMIAAAAGSDCGCIVMHNTAFSILPDAPSHDAGHETEPITERVRGFFDRRGAELVRAGIAVERICFDPGIGFGKTLEENMDLLANTHLLTDGLDSAFLMAASRKRVIGAPCGDPPFEQRMPGTIAAHTIAQCGGADILRVHDVPEAVQAARV</sequence>
<keyword evidence="7 12" id="KW-0808">Transferase</keyword>
<dbReference type="PANTHER" id="PTHR20941:SF1">
    <property type="entry name" value="FOLIC ACID SYNTHESIS PROTEIN FOL1"/>
    <property type="match status" value="1"/>
</dbReference>
<dbReference type="Pfam" id="PF00809">
    <property type="entry name" value="Pterin_bind"/>
    <property type="match status" value="1"/>
</dbReference>
<dbReference type="Proteomes" id="UP000886785">
    <property type="component" value="Unassembled WGS sequence"/>
</dbReference>
<comment type="caution">
    <text evidence="14">The sequence shown here is derived from an EMBL/GenBank/DDBJ whole genome shotgun (WGS) entry which is preliminary data.</text>
</comment>
<keyword evidence="8 12" id="KW-0479">Metal-binding</keyword>
<dbReference type="GO" id="GO:0004156">
    <property type="term" value="F:dihydropteroate synthase activity"/>
    <property type="evidence" value="ECO:0007669"/>
    <property type="project" value="UniProtKB-EC"/>
</dbReference>
<dbReference type="Gene3D" id="3.20.20.20">
    <property type="entry name" value="Dihydropteroate synthase-like"/>
    <property type="match status" value="1"/>
</dbReference>